<dbReference type="RefSeq" id="WP_058287833.1">
    <property type="nucleotide sequence ID" value="NZ_CP176615.1"/>
</dbReference>
<protein>
    <recommendedName>
        <fullName evidence="3">CENP-V/GFA domain-containing protein</fullName>
    </recommendedName>
</protein>
<dbReference type="Pfam" id="PF19648">
    <property type="entry name" value="DUF6151"/>
    <property type="match status" value="1"/>
</dbReference>
<sequence>MGGGLAFSCNCGTLRGEVSAAGVKGGTRVVCYCADCRANELYHGQPDPAPDPVDLFQLSPDTITITHGAEQLRAIRLGRRGPLRWYAACCGTPFANTLAKPGLPFAGMRSNLFQDPSALGKIRARAFLPVPGKQSRTKGGGAMALGILSRMITARLSGRWKDTPFFDADTGKPVAEPELLSKAQRAALYP</sequence>
<dbReference type="STRING" id="1396826.PHA8399_03993"/>
<gene>
    <name evidence="1" type="ORF">PHA8399_03993</name>
</gene>
<evidence type="ECO:0000313" key="1">
    <source>
        <dbReference type="EMBL" id="CUI01845.1"/>
    </source>
</evidence>
<evidence type="ECO:0008006" key="3">
    <source>
        <dbReference type="Google" id="ProtNLM"/>
    </source>
</evidence>
<dbReference type="EMBL" id="CYSR01000036">
    <property type="protein sequence ID" value="CUI01845.1"/>
    <property type="molecule type" value="Genomic_DNA"/>
</dbReference>
<name>A0A0P1HDZ1_9RHOB</name>
<dbReference type="InterPro" id="IPR046149">
    <property type="entry name" value="DUF6151"/>
</dbReference>
<reference evidence="1 2" key="1">
    <citation type="submission" date="2015-09" db="EMBL/GenBank/DDBJ databases">
        <authorList>
            <consortium name="Swine Surveillance"/>
        </authorList>
    </citation>
    <scope>NUCLEOTIDE SEQUENCE [LARGE SCALE GENOMIC DNA]</scope>
    <source>
        <strain evidence="1 2">CECT 8399</strain>
    </source>
</reference>
<evidence type="ECO:0000313" key="2">
    <source>
        <dbReference type="Proteomes" id="UP000051326"/>
    </source>
</evidence>
<organism evidence="1 2">
    <name type="scientific">Leisingera aquaemixtae</name>
    <dbReference type="NCBI Taxonomy" id="1396826"/>
    <lineage>
        <taxon>Bacteria</taxon>
        <taxon>Pseudomonadati</taxon>
        <taxon>Pseudomonadota</taxon>
        <taxon>Alphaproteobacteria</taxon>
        <taxon>Rhodobacterales</taxon>
        <taxon>Roseobacteraceae</taxon>
        <taxon>Leisingera</taxon>
    </lineage>
</organism>
<accession>A0A0P1HDZ1</accession>
<dbReference type="Proteomes" id="UP000051326">
    <property type="component" value="Unassembled WGS sequence"/>
</dbReference>
<dbReference type="AlphaFoldDB" id="A0A0P1HDZ1"/>
<proteinExistence type="predicted"/>
<dbReference type="Gene3D" id="2.170.150.70">
    <property type="match status" value="1"/>
</dbReference>